<accession>A0ABS5IP07</accession>
<organism evidence="1 2">
    <name type="scientific">Microbacterium paraoxydans</name>
    <dbReference type="NCBI Taxonomy" id="199592"/>
    <lineage>
        <taxon>Bacteria</taxon>
        <taxon>Bacillati</taxon>
        <taxon>Actinomycetota</taxon>
        <taxon>Actinomycetes</taxon>
        <taxon>Micrococcales</taxon>
        <taxon>Microbacteriaceae</taxon>
        <taxon>Microbacterium</taxon>
    </lineage>
</organism>
<gene>
    <name evidence="1" type="ORF">KE274_08345</name>
</gene>
<keyword evidence="2" id="KW-1185">Reference proteome</keyword>
<evidence type="ECO:0000313" key="1">
    <source>
        <dbReference type="EMBL" id="MBS0024122.1"/>
    </source>
</evidence>
<sequence>MPQNTTEIAYVHENGDVFDPVRGWNPPEFTIAAAEGNVRRLVRAAGCAR</sequence>
<dbReference type="EMBL" id="JAGTUK010000002">
    <property type="protein sequence ID" value="MBS0024122.1"/>
    <property type="molecule type" value="Genomic_DNA"/>
</dbReference>
<dbReference type="RefSeq" id="WP_211542714.1">
    <property type="nucleotide sequence ID" value="NZ_JAGTUK010000002.1"/>
</dbReference>
<dbReference type="Proteomes" id="UP000678243">
    <property type="component" value="Unassembled WGS sequence"/>
</dbReference>
<evidence type="ECO:0000313" key="2">
    <source>
        <dbReference type="Proteomes" id="UP000678243"/>
    </source>
</evidence>
<protein>
    <submittedName>
        <fullName evidence="1">Uncharacterized protein</fullName>
    </submittedName>
</protein>
<comment type="caution">
    <text evidence="1">The sequence shown here is derived from an EMBL/GenBank/DDBJ whole genome shotgun (WGS) entry which is preliminary data.</text>
</comment>
<proteinExistence type="predicted"/>
<reference evidence="1 2" key="1">
    <citation type="submission" date="2021-04" db="EMBL/GenBank/DDBJ databases">
        <title>Whole genome analysis of root endophytic bacterium Microbacterium paraoxydans ku-mp colonizing RP-bio226 rice variety.</title>
        <authorList>
            <person name="Ulaganathan K."/>
            <person name="Latha B."/>
        </authorList>
    </citation>
    <scope>NUCLEOTIDE SEQUENCE [LARGE SCALE GENOMIC DNA]</scope>
    <source>
        <strain evidence="2">ku-mp</strain>
    </source>
</reference>
<name>A0ABS5IP07_9MICO</name>